<protein>
    <submittedName>
        <fullName evidence="2">Chromosome partitioning protein ParA</fullName>
    </submittedName>
</protein>
<gene>
    <name evidence="2" type="ORF">C7B82_30210</name>
</gene>
<dbReference type="SUPFAM" id="SSF52540">
    <property type="entry name" value="P-loop containing nucleoside triphosphate hydrolases"/>
    <property type="match status" value="1"/>
</dbReference>
<comment type="caution">
    <text evidence="2">The sequence shown here is derived from an EMBL/GenBank/DDBJ whole genome shotgun (WGS) entry which is preliminary data.</text>
</comment>
<reference evidence="2 3" key="2">
    <citation type="submission" date="2018-03" db="EMBL/GenBank/DDBJ databases">
        <title>The ancient ancestry and fast evolution of plastids.</title>
        <authorList>
            <person name="Moore K.R."/>
            <person name="Magnabosco C."/>
            <person name="Momper L."/>
            <person name="Gold D.A."/>
            <person name="Bosak T."/>
            <person name="Fournier G.P."/>
        </authorList>
    </citation>
    <scope>NUCLEOTIDE SEQUENCE [LARGE SCALE GENOMIC DNA]</scope>
    <source>
        <strain evidence="2 3">ULC18</strain>
    </source>
</reference>
<sequence>MQTTEKNQQPILIIAGMHRSGTSLTTALLQSAGLDIGQSLLEESSSNVKGHFENLNFLNFHREALGSIGLNNDGWTVANTINVPEYYVDQARILIRDNASSTQPWGWKDPRTTLFLNFWENLLPDAKFLLVYRSPWEVIDSIYRRGDVTFRQNPEFALAIWMNYNQLVLDFYQRFSEKCLLIHLKQIVDRPTAFVELLSQHLSMPLSSPKEEIYDASLLKTQALQSQRALLIQRYFPNPYALYQQLNEAAAFEDAAVQINQELISPTAWLLKDWLDLRGLSNQVTALQSQLSSSQAELANIAQERQQLQAANQALQDINQTLQKDFSTCVESRNQLKDQFHQQLEQTHAAIAAMKTSKFWKLRTQWIQLKQRFHLKE</sequence>
<accession>A0A2T1DTH4</accession>
<evidence type="ECO:0000313" key="2">
    <source>
        <dbReference type="EMBL" id="PSB23803.1"/>
    </source>
</evidence>
<dbReference type="OrthoDB" id="420478at2"/>
<keyword evidence="3" id="KW-1185">Reference proteome</keyword>
<name>A0A2T1DTH4_9CYAN</name>
<dbReference type="EMBL" id="PVWK01000159">
    <property type="protein sequence ID" value="PSB23803.1"/>
    <property type="molecule type" value="Genomic_DNA"/>
</dbReference>
<dbReference type="Pfam" id="PF13469">
    <property type="entry name" value="Sulfotransfer_3"/>
    <property type="match status" value="1"/>
</dbReference>
<dbReference type="AlphaFoldDB" id="A0A2T1DTH4"/>
<proteinExistence type="predicted"/>
<keyword evidence="1" id="KW-0175">Coiled coil</keyword>
<dbReference type="InterPro" id="IPR027417">
    <property type="entry name" value="P-loop_NTPase"/>
</dbReference>
<evidence type="ECO:0000313" key="3">
    <source>
        <dbReference type="Proteomes" id="UP000239576"/>
    </source>
</evidence>
<evidence type="ECO:0000256" key="1">
    <source>
        <dbReference type="SAM" id="Coils"/>
    </source>
</evidence>
<organism evidence="2 3">
    <name type="scientific">Stenomitos frigidus ULC18</name>
    <dbReference type="NCBI Taxonomy" id="2107698"/>
    <lineage>
        <taxon>Bacteria</taxon>
        <taxon>Bacillati</taxon>
        <taxon>Cyanobacteriota</taxon>
        <taxon>Cyanophyceae</taxon>
        <taxon>Leptolyngbyales</taxon>
        <taxon>Leptolyngbyaceae</taxon>
        <taxon>Stenomitos</taxon>
    </lineage>
</organism>
<dbReference type="Proteomes" id="UP000239576">
    <property type="component" value="Unassembled WGS sequence"/>
</dbReference>
<dbReference type="Gene3D" id="3.40.50.300">
    <property type="entry name" value="P-loop containing nucleotide triphosphate hydrolases"/>
    <property type="match status" value="1"/>
</dbReference>
<dbReference type="RefSeq" id="WP_106260966.1">
    <property type="nucleotide sequence ID" value="NZ_CAWNSW010000143.1"/>
</dbReference>
<feature type="coiled-coil region" evidence="1">
    <location>
        <begin position="277"/>
        <end position="325"/>
    </location>
</feature>
<reference evidence="3" key="1">
    <citation type="submission" date="2018-02" db="EMBL/GenBank/DDBJ databases">
        <authorList>
            <person name="Moore K."/>
            <person name="Momper L."/>
        </authorList>
    </citation>
    <scope>NUCLEOTIDE SEQUENCE [LARGE SCALE GENOMIC DNA]</scope>
    <source>
        <strain evidence="3">ULC18</strain>
    </source>
</reference>